<organism evidence="4 5">
    <name type="scientific">Maribellus comscasis</name>
    <dbReference type="NCBI Taxonomy" id="2681766"/>
    <lineage>
        <taxon>Bacteria</taxon>
        <taxon>Pseudomonadati</taxon>
        <taxon>Bacteroidota</taxon>
        <taxon>Bacteroidia</taxon>
        <taxon>Marinilabiliales</taxon>
        <taxon>Prolixibacteraceae</taxon>
        <taxon>Maribellus</taxon>
    </lineage>
</organism>
<gene>
    <name evidence="4" type="ORF">GM418_07955</name>
</gene>
<keyword evidence="2" id="KW-1133">Transmembrane helix</keyword>
<dbReference type="RefSeq" id="WP_158864881.1">
    <property type="nucleotide sequence ID" value="NZ_CP046401.1"/>
</dbReference>
<dbReference type="Pfam" id="PF26002">
    <property type="entry name" value="Beta-barrel_AprE"/>
    <property type="match status" value="1"/>
</dbReference>
<feature type="transmembrane region" description="Helical" evidence="2">
    <location>
        <begin position="27"/>
        <end position="46"/>
    </location>
</feature>
<keyword evidence="1" id="KW-0175">Coiled coil</keyword>
<evidence type="ECO:0000313" key="5">
    <source>
        <dbReference type="Proteomes" id="UP000428260"/>
    </source>
</evidence>
<name>A0A6I6JLB5_9BACT</name>
<dbReference type="AlphaFoldDB" id="A0A6I6JLB5"/>
<accession>A0A6I6JLB5</accession>
<keyword evidence="2" id="KW-0812">Transmembrane</keyword>
<evidence type="ECO:0000259" key="3">
    <source>
        <dbReference type="Pfam" id="PF26002"/>
    </source>
</evidence>
<dbReference type="EMBL" id="CP046401">
    <property type="protein sequence ID" value="QGY43596.1"/>
    <property type="molecule type" value="Genomic_DNA"/>
</dbReference>
<dbReference type="KEGG" id="mcos:GM418_07955"/>
<dbReference type="InterPro" id="IPR058982">
    <property type="entry name" value="Beta-barrel_AprE"/>
</dbReference>
<proteinExistence type="predicted"/>
<protein>
    <submittedName>
        <fullName evidence="4">HlyD family efflux transporter periplasmic adaptor subunit</fullName>
    </submittedName>
</protein>
<evidence type="ECO:0000256" key="1">
    <source>
        <dbReference type="SAM" id="Coils"/>
    </source>
</evidence>
<dbReference type="PANTHER" id="PTHR30386">
    <property type="entry name" value="MEMBRANE FUSION SUBUNIT OF EMRAB-TOLC MULTIDRUG EFFLUX PUMP"/>
    <property type="match status" value="1"/>
</dbReference>
<sequence>MKKVFPPEIIKLSVENHFNNFSRSSRIIYLSVTLFIVGFIISLFFIETRVSVQSAGLIRSLSESIEITSPVVAEISRTNIAENQFVHKGDTLICMNAEKLIQRGEHLNKLIIQNEDYQADLRFMSAFKCDLLKTGLYKSIYAQYRQKLEDYDLKINLLKKSFNRTQTLFDKNVIPLTEKEEKEFQLQKAIEEKNIFVSQSRSDWQQLATEYKLTNKKYKNEIIELQKELGNYAILSPCTGYITNFSGIQAESFVTTGQRIAVVSPDDKLISEHLVPPRDIGYLKNSMPVVFQVDAYNYSQWGFASGEIIDISNEIYLINNQPYFKVRCSLNEQYLLLKNGFKGTLKKGLTTTARFQITERTLAQLLFDKAEDWLNPKLKE</sequence>
<keyword evidence="2" id="KW-0472">Membrane</keyword>
<feature type="coiled-coil region" evidence="1">
    <location>
        <begin position="208"/>
        <end position="235"/>
    </location>
</feature>
<dbReference type="Gene3D" id="2.40.30.170">
    <property type="match status" value="1"/>
</dbReference>
<dbReference type="PANTHER" id="PTHR30386:SF28">
    <property type="entry name" value="EXPORTED PROTEIN"/>
    <property type="match status" value="1"/>
</dbReference>
<evidence type="ECO:0000313" key="4">
    <source>
        <dbReference type="EMBL" id="QGY43596.1"/>
    </source>
</evidence>
<keyword evidence="5" id="KW-1185">Reference proteome</keyword>
<dbReference type="Proteomes" id="UP000428260">
    <property type="component" value="Chromosome"/>
</dbReference>
<reference evidence="4 5" key="1">
    <citation type="submission" date="2019-11" db="EMBL/GenBank/DDBJ databases">
        <authorList>
            <person name="Zheng R.K."/>
            <person name="Sun C.M."/>
        </authorList>
    </citation>
    <scope>NUCLEOTIDE SEQUENCE [LARGE SCALE GENOMIC DNA]</scope>
    <source>
        <strain evidence="4 5">WC007</strain>
    </source>
</reference>
<feature type="domain" description="AprE-like beta-barrel" evidence="3">
    <location>
        <begin position="270"/>
        <end position="356"/>
    </location>
</feature>
<dbReference type="InterPro" id="IPR050739">
    <property type="entry name" value="MFP"/>
</dbReference>
<evidence type="ECO:0000256" key="2">
    <source>
        <dbReference type="SAM" id="Phobius"/>
    </source>
</evidence>